<dbReference type="PROSITE" id="PS51186">
    <property type="entry name" value="GNAT"/>
    <property type="match status" value="1"/>
</dbReference>
<dbReference type="InterPro" id="IPR016181">
    <property type="entry name" value="Acyl_CoA_acyltransferase"/>
</dbReference>
<keyword evidence="5" id="KW-1185">Reference proteome</keyword>
<name>A0A318S7C5_9DEIO</name>
<dbReference type="Pfam" id="PF00583">
    <property type="entry name" value="Acetyltransf_1"/>
    <property type="match status" value="2"/>
</dbReference>
<keyword evidence="4" id="KW-0689">Ribosomal protein</keyword>
<evidence type="ECO:0000313" key="5">
    <source>
        <dbReference type="Proteomes" id="UP000248326"/>
    </source>
</evidence>
<dbReference type="CDD" id="cd04301">
    <property type="entry name" value="NAT_SF"/>
    <property type="match status" value="1"/>
</dbReference>
<gene>
    <name evidence="4" type="ORF">DES52_11522</name>
</gene>
<reference evidence="4 5" key="1">
    <citation type="submission" date="2018-06" db="EMBL/GenBank/DDBJ databases">
        <title>Genomic Encyclopedia of Type Strains, Phase IV (KMG-IV): sequencing the most valuable type-strain genomes for metagenomic binning, comparative biology and taxonomic classification.</title>
        <authorList>
            <person name="Goeker M."/>
        </authorList>
    </citation>
    <scope>NUCLEOTIDE SEQUENCE [LARGE SCALE GENOMIC DNA]</scope>
    <source>
        <strain evidence="4 5">DSM 18048</strain>
    </source>
</reference>
<evidence type="ECO:0000256" key="2">
    <source>
        <dbReference type="ARBA" id="ARBA00023315"/>
    </source>
</evidence>
<dbReference type="GO" id="GO:0005840">
    <property type="term" value="C:ribosome"/>
    <property type="evidence" value="ECO:0007669"/>
    <property type="project" value="UniProtKB-KW"/>
</dbReference>
<evidence type="ECO:0000259" key="3">
    <source>
        <dbReference type="PROSITE" id="PS51186"/>
    </source>
</evidence>
<dbReference type="SUPFAM" id="SSF55729">
    <property type="entry name" value="Acyl-CoA N-acyltransferases (Nat)"/>
    <property type="match status" value="2"/>
</dbReference>
<keyword evidence="4" id="KW-0687">Ribonucleoprotein</keyword>
<organism evidence="4 5">
    <name type="scientific">Deinococcus yavapaiensis KR-236</name>
    <dbReference type="NCBI Taxonomy" id="694435"/>
    <lineage>
        <taxon>Bacteria</taxon>
        <taxon>Thermotogati</taxon>
        <taxon>Deinococcota</taxon>
        <taxon>Deinococci</taxon>
        <taxon>Deinococcales</taxon>
        <taxon>Deinococcaceae</taxon>
        <taxon>Deinococcus</taxon>
    </lineage>
</organism>
<dbReference type="Proteomes" id="UP000248326">
    <property type="component" value="Unassembled WGS sequence"/>
</dbReference>
<accession>A0A318S7C5</accession>
<dbReference type="PANTHER" id="PTHR43877:SF6">
    <property type="entry name" value="GCN5-RELATED N-ACETYLTRANSFERASE"/>
    <property type="match status" value="1"/>
</dbReference>
<dbReference type="Gene3D" id="3.40.630.30">
    <property type="match status" value="1"/>
</dbReference>
<comment type="caution">
    <text evidence="4">The sequence shown here is derived from an EMBL/GenBank/DDBJ whole genome shotgun (WGS) entry which is preliminary data.</text>
</comment>
<keyword evidence="1" id="KW-0808">Transferase</keyword>
<dbReference type="EMBL" id="QJSX01000015">
    <property type="protein sequence ID" value="PYE51090.1"/>
    <property type="molecule type" value="Genomic_DNA"/>
</dbReference>
<evidence type="ECO:0000313" key="4">
    <source>
        <dbReference type="EMBL" id="PYE51090.1"/>
    </source>
</evidence>
<protein>
    <submittedName>
        <fullName evidence="4">Ribosomal protein S18 acetylase RimI-like enzyme</fullName>
    </submittedName>
</protein>
<dbReference type="GO" id="GO:0016747">
    <property type="term" value="F:acyltransferase activity, transferring groups other than amino-acyl groups"/>
    <property type="evidence" value="ECO:0007669"/>
    <property type="project" value="InterPro"/>
</dbReference>
<keyword evidence="2" id="KW-0012">Acyltransferase</keyword>
<dbReference type="PANTHER" id="PTHR43877">
    <property type="entry name" value="AMINOALKYLPHOSPHONATE N-ACETYLTRANSFERASE-RELATED-RELATED"/>
    <property type="match status" value="1"/>
</dbReference>
<sequence length="342" mass="39273">MRQVADVPAMDGRHHEAMTTMTLPFTIRDATPTDFPRLAELLSATWPDAITTAEGLAEEDRERDPTCHIERFVTEQDGVIHGLAVIEQAPGMYHPRKFIAWLRVHPDFEGRGVGSALYAELERRLGALNALSYISFTREDHVGGMRFLARRGFTEKMRYFESRLDVAAFDFTAWHDVVPNVEANGFEIKAWADFPDDAAHRRKFYELFAELREDVPRPEPATPVSYEQWTKWVFESPYFIPEANFIAVDTRTDTWAGYSALWRPDAGEYLSTGLTGVHRAYRRNKLALAMKLRAIRHAKDRGVPEIRTNNETNNRPMLSINEALGYVKQPAWVDFVKVLREE</sequence>
<dbReference type="InterPro" id="IPR000182">
    <property type="entry name" value="GNAT_dom"/>
</dbReference>
<evidence type="ECO:0000256" key="1">
    <source>
        <dbReference type="ARBA" id="ARBA00022679"/>
    </source>
</evidence>
<feature type="domain" description="N-acetyltransferase" evidence="3">
    <location>
        <begin position="25"/>
        <end position="176"/>
    </location>
</feature>
<proteinExistence type="predicted"/>
<dbReference type="InterPro" id="IPR050832">
    <property type="entry name" value="Bact_Acetyltransf"/>
</dbReference>
<dbReference type="AlphaFoldDB" id="A0A318S7C5"/>